<dbReference type="Proteomes" id="UP001152797">
    <property type="component" value="Unassembled WGS sequence"/>
</dbReference>
<evidence type="ECO:0000256" key="1">
    <source>
        <dbReference type="ARBA" id="ARBA00022574"/>
    </source>
</evidence>
<dbReference type="SUPFAM" id="SSF48452">
    <property type="entry name" value="TPR-like"/>
    <property type="match status" value="1"/>
</dbReference>
<dbReference type="InterPro" id="IPR011990">
    <property type="entry name" value="TPR-like_helical_dom_sf"/>
</dbReference>
<dbReference type="InterPro" id="IPR036322">
    <property type="entry name" value="WD40_repeat_dom_sf"/>
</dbReference>
<dbReference type="Pfam" id="PF00400">
    <property type="entry name" value="WD40"/>
    <property type="match status" value="2"/>
</dbReference>
<feature type="repeat" description="WD" evidence="3">
    <location>
        <begin position="362"/>
        <end position="396"/>
    </location>
</feature>
<evidence type="ECO:0000256" key="3">
    <source>
        <dbReference type="PROSITE-ProRule" id="PRU00221"/>
    </source>
</evidence>
<dbReference type="AlphaFoldDB" id="A0A9P1CXL6"/>
<keyword evidence="1 3" id="KW-0853">WD repeat</keyword>
<dbReference type="Gene3D" id="2.130.10.10">
    <property type="entry name" value="YVTN repeat-like/Quinoprotein amine dehydrogenase"/>
    <property type="match status" value="1"/>
</dbReference>
<dbReference type="EMBL" id="CAMXCT010002646">
    <property type="protein sequence ID" value="CAI3999525.1"/>
    <property type="molecule type" value="Genomic_DNA"/>
</dbReference>
<dbReference type="PROSITE" id="PS50082">
    <property type="entry name" value="WD_REPEATS_2"/>
    <property type="match status" value="2"/>
</dbReference>
<proteinExistence type="predicted"/>
<keyword evidence="2" id="KW-0677">Repeat</keyword>
<dbReference type="PROSITE" id="PS50294">
    <property type="entry name" value="WD_REPEATS_REGION"/>
    <property type="match status" value="1"/>
</dbReference>
<reference evidence="4" key="1">
    <citation type="submission" date="2022-10" db="EMBL/GenBank/DDBJ databases">
        <authorList>
            <person name="Chen Y."/>
            <person name="Dougan E. K."/>
            <person name="Chan C."/>
            <person name="Rhodes N."/>
            <person name="Thang M."/>
        </authorList>
    </citation>
    <scope>NUCLEOTIDE SEQUENCE</scope>
</reference>
<dbReference type="InterPro" id="IPR019775">
    <property type="entry name" value="WD40_repeat_CS"/>
</dbReference>
<dbReference type="GO" id="GO:0080008">
    <property type="term" value="C:Cul4-RING E3 ubiquitin ligase complex"/>
    <property type="evidence" value="ECO:0007669"/>
    <property type="project" value="TreeGrafter"/>
</dbReference>
<dbReference type="InterPro" id="IPR015943">
    <property type="entry name" value="WD40/YVTN_repeat-like_dom_sf"/>
</dbReference>
<sequence length="551" mass="62223">MLHLREVQAVKKRRHLQRNTAWLHRYELKATFCGHQGCVNTIHWCQDMSDTLVSGSDDMLVKLWRYVAPAESEIKPILSLSTVHRHNIFDAHLTGRQVVSCGADGFVCRTYLDASWASERLFTPNVETTQSLAFKMDFLPQSQVFLVTFGDGFVRQFDLRVATQLAAVNCDDVGLVGLGVEPRDGHTLALGGNDPFLRIYDLRKLSFHQESNLMNMITTPVVSLHSTAEMIRKHKKISSFSRFFSGHSDVCISGVCWDSCGRLLANYRGGDIELFDFRSDPVPEGDAPEATPWMDLSDSSLPTSTTSRVYLNSIRSYKGRINEQTCAKEVRFLCQGAAVASGGDCGHFYIWATESTELLRKLPADRCVVNSVAAHPSLPLVATAGIDANIKAWDVDVATAENFSRVAGEAELAESRELEEEGNALMRQGAWVEAIGFFDAALNLLRNNASRPELNERQRSCWMHMAFCHLNLEEYQAAIQCCSTAPLPRRCCGAPARSWRCAKRRRRLRIWRQRRSWSRRTRSSWVQQRAMENPWMLVMLVTNSSNWDTTM</sequence>
<comment type="caution">
    <text evidence="4">The sequence shown here is derived from an EMBL/GenBank/DDBJ whole genome shotgun (WGS) entry which is preliminary data.</text>
</comment>
<dbReference type="EMBL" id="CAMXCT030002646">
    <property type="protein sequence ID" value="CAL4786837.1"/>
    <property type="molecule type" value="Genomic_DNA"/>
</dbReference>
<dbReference type="Gene3D" id="1.25.40.10">
    <property type="entry name" value="Tetratricopeptide repeat domain"/>
    <property type="match status" value="1"/>
</dbReference>
<dbReference type="PANTHER" id="PTHR15574">
    <property type="entry name" value="WD REPEAT DOMAIN-CONTAINING FAMILY"/>
    <property type="match status" value="1"/>
</dbReference>
<reference evidence="5 6" key="2">
    <citation type="submission" date="2024-05" db="EMBL/GenBank/DDBJ databases">
        <authorList>
            <person name="Chen Y."/>
            <person name="Shah S."/>
            <person name="Dougan E. K."/>
            <person name="Thang M."/>
            <person name="Chan C."/>
        </authorList>
    </citation>
    <scope>NUCLEOTIDE SEQUENCE [LARGE SCALE GENOMIC DNA]</scope>
</reference>
<dbReference type="EMBL" id="CAMXCT020002646">
    <property type="protein sequence ID" value="CAL1152900.1"/>
    <property type="molecule type" value="Genomic_DNA"/>
</dbReference>
<name>A0A9P1CXL6_9DINO</name>
<dbReference type="SUPFAM" id="SSF50978">
    <property type="entry name" value="WD40 repeat-like"/>
    <property type="match status" value="1"/>
</dbReference>
<dbReference type="SMART" id="SM00320">
    <property type="entry name" value="WD40"/>
    <property type="match status" value="4"/>
</dbReference>
<dbReference type="InterPro" id="IPR045151">
    <property type="entry name" value="DCAF8"/>
</dbReference>
<evidence type="ECO:0000313" key="4">
    <source>
        <dbReference type="EMBL" id="CAI3999525.1"/>
    </source>
</evidence>
<gene>
    <name evidence="4" type="ORF">C1SCF055_LOCUS25715</name>
</gene>
<evidence type="ECO:0000256" key="2">
    <source>
        <dbReference type="ARBA" id="ARBA00022737"/>
    </source>
</evidence>
<evidence type="ECO:0000313" key="6">
    <source>
        <dbReference type="Proteomes" id="UP001152797"/>
    </source>
</evidence>
<dbReference type="PROSITE" id="PS00678">
    <property type="entry name" value="WD_REPEATS_1"/>
    <property type="match status" value="1"/>
</dbReference>
<accession>A0A9P1CXL6</accession>
<dbReference type="PANTHER" id="PTHR15574:SF21">
    <property type="entry name" value="DDB1- AND CUL4-ASSOCIATED FACTOR 8"/>
    <property type="match status" value="1"/>
</dbReference>
<evidence type="ECO:0000313" key="5">
    <source>
        <dbReference type="EMBL" id="CAL4786837.1"/>
    </source>
</evidence>
<organism evidence="4">
    <name type="scientific">Cladocopium goreaui</name>
    <dbReference type="NCBI Taxonomy" id="2562237"/>
    <lineage>
        <taxon>Eukaryota</taxon>
        <taxon>Sar</taxon>
        <taxon>Alveolata</taxon>
        <taxon>Dinophyceae</taxon>
        <taxon>Suessiales</taxon>
        <taxon>Symbiodiniaceae</taxon>
        <taxon>Cladocopium</taxon>
    </lineage>
</organism>
<protein>
    <submittedName>
        <fullName evidence="5">DDB1- and CUL4-associated factor 8 (WD repeat-containing protein 42A)</fullName>
    </submittedName>
</protein>
<keyword evidence="6" id="KW-1185">Reference proteome</keyword>
<dbReference type="OrthoDB" id="4869960at2759"/>
<feature type="repeat" description="WD" evidence="3">
    <location>
        <begin position="32"/>
        <end position="64"/>
    </location>
</feature>
<dbReference type="GO" id="GO:0005737">
    <property type="term" value="C:cytoplasm"/>
    <property type="evidence" value="ECO:0007669"/>
    <property type="project" value="TreeGrafter"/>
</dbReference>
<dbReference type="InterPro" id="IPR001680">
    <property type="entry name" value="WD40_rpt"/>
</dbReference>